<dbReference type="Proteomes" id="UP001597542">
    <property type="component" value="Unassembled WGS sequence"/>
</dbReference>
<keyword evidence="1" id="KW-0472">Membrane</keyword>
<accession>A0ABW5I4P8</accession>
<feature type="transmembrane region" description="Helical" evidence="1">
    <location>
        <begin position="31"/>
        <end position="51"/>
    </location>
</feature>
<dbReference type="EMBL" id="JBHUKQ010000015">
    <property type="protein sequence ID" value="MFD2484274.1"/>
    <property type="molecule type" value="Genomic_DNA"/>
</dbReference>
<dbReference type="PANTHER" id="PTHR42305">
    <property type="entry name" value="MEMBRANE PROTEIN RV1733C-RELATED"/>
    <property type="match status" value="1"/>
</dbReference>
<protein>
    <recommendedName>
        <fullName evidence="4">Transmembrane protein</fullName>
    </recommendedName>
</protein>
<dbReference type="PANTHER" id="PTHR42305:SF1">
    <property type="entry name" value="MEMBRANE PROTEIN RV1733C-RELATED"/>
    <property type="match status" value="1"/>
</dbReference>
<sequence>MEASADRFRRWWHLLVPGPGSVARASDRFEAGLLAAAVLVGLAAIPFAAAAGSELYGTQAPVAARQTAQRSPVTAVLLADGPATTVSGRSGVFADAAPTAASWPAPDGSHRVGEVAADEGARRGDPVSIWVDRTGNPVAPPLTASAVLVDAVCAALGLWVSVCLLLALVCAGTVFALNRHRLAEWQREWDAEQEKHTHP</sequence>
<keyword evidence="1" id="KW-0812">Transmembrane</keyword>
<dbReference type="RefSeq" id="WP_344274629.1">
    <property type="nucleotide sequence ID" value="NZ_BAAAHV010000012.1"/>
</dbReference>
<reference evidence="3" key="1">
    <citation type="journal article" date="2019" name="Int. J. Syst. Evol. Microbiol.">
        <title>The Global Catalogue of Microorganisms (GCM) 10K type strain sequencing project: providing services to taxonomists for standard genome sequencing and annotation.</title>
        <authorList>
            <consortium name="The Broad Institute Genomics Platform"/>
            <consortium name="The Broad Institute Genome Sequencing Center for Infectious Disease"/>
            <person name="Wu L."/>
            <person name="Ma J."/>
        </authorList>
    </citation>
    <scope>NUCLEOTIDE SEQUENCE [LARGE SCALE GENOMIC DNA]</scope>
    <source>
        <strain evidence="3">CGMCC 4.7638</strain>
    </source>
</reference>
<gene>
    <name evidence="2" type="ORF">ACFSUT_28635</name>
</gene>
<comment type="caution">
    <text evidence="2">The sequence shown here is derived from an EMBL/GenBank/DDBJ whole genome shotgun (WGS) entry which is preliminary data.</text>
</comment>
<evidence type="ECO:0000256" key="1">
    <source>
        <dbReference type="SAM" id="Phobius"/>
    </source>
</evidence>
<evidence type="ECO:0000313" key="3">
    <source>
        <dbReference type="Proteomes" id="UP001597542"/>
    </source>
</evidence>
<proteinExistence type="predicted"/>
<dbReference type="InterPro" id="IPR039708">
    <property type="entry name" value="MT1774/Rv1733c-like"/>
</dbReference>
<evidence type="ECO:0008006" key="4">
    <source>
        <dbReference type="Google" id="ProtNLM"/>
    </source>
</evidence>
<organism evidence="2 3">
    <name type="scientific">Amycolatopsis albidoflavus</name>
    <dbReference type="NCBI Taxonomy" id="102226"/>
    <lineage>
        <taxon>Bacteria</taxon>
        <taxon>Bacillati</taxon>
        <taxon>Actinomycetota</taxon>
        <taxon>Actinomycetes</taxon>
        <taxon>Pseudonocardiales</taxon>
        <taxon>Pseudonocardiaceae</taxon>
        <taxon>Amycolatopsis</taxon>
    </lineage>
</organism>
<keyword evidence="1" id="KW-1133">Transmembrane helix</keyword>
<evidence type="ECO:0000313" key="2">
    <source>
        <dbReference type="EMBL" id="MFD2484274.1"/>
    </source>
</evidence>
<name>A0ABW5I4P8_9PSEU</name>
<feature type="transmembrane region" description="Helical" evidence="1">
    <location>
        <begin position="156"/>
        <end position="177"/>
    </location>
</feature>
<keyword evidence="3" id="KW-1185">Reference proteome</keyword>